<dbReference type="PANTHER" id="PTHR48023">
    <property type="entry name" value="D-XYLOSE-PROTON SYMPORTER-LIKE 2"/>
    <property type="match status" value="1"/>
</dbReference>
<dbReference type="InterPro" id="IPR005828">
    <property type="entry name" value="MFS_sugar_transport-like"/>
</dbReference>
<feature type="transmembrane region" description="Helical" evidence="7">
    <location>
        <begin position="66"/>
        <end position="85"/>
    </location>
</feature>
<dbReference type="InterPro" id="IPR003663">
    <property type="entry name" value="Sugar/inositol_transpt"/>
</dbReference>
<feature type="transmembrane region" description="Helical" evidence="7">
    <location>
        <begin position="94"/>
        <end position="111"/>
    </location>
</feature>
<sequence>MATFDESGGIPQDGSATDRGSALYLTGVCTVAALGGVLFGFDTAVISGTIGLLKMQFELEPLMEGWVVSSVLLGCICGAMAAGTLSDRFGRKKMLILSAVLFLISALGSTVPPTPGLLIAVRLIGGLGVGVA</sequence>
<reference evidence="9" key="1">
    <citation type="journal article" date="2015" name="Nature">
        <title>Complex archaea that bridge the gap between prokaryotes and eukaryotes.</title>
        <authorList>
            <person name="Spang A."/>
            <person name="Saw J.H."/>
            <person name="Jorgensen S.L."/>
            <person name="Zaremba-Niedzwiedzka K."/>
            <person name="Martijn J."/>
            <person name="Lind A.E."/>
            <person name="van Eijk R."/>
            <person name="Schleper C."/>
            <person name="Guy L."/>
            <person name="Ettema T.J."/>
        </authorList>
    </citation>
    <scope>NUCLEOTIDE SEQUENCE</scope>
</reference>
<dbReference type="Pfam" id="PF00083">
    <property type="entry name" value="Sugar_tr"/>
    <property type="match status" value="1"/>
</dbReference>
<dbReference type="InterPro" id="IPR050820">
    <property type="entry name" value="MFS_Sugar_Transporter"/>
</dbReference>
<evidence type="ECO:0000256" key="3">
    <source>
        <dbReference type="ARBA" id="ARBA00022448"/>
    </source>
</evidence>
<dbReference type="GO" id="GO:0022857">
    <property type="term" value="F:transmembrane transporter activity"/>
    <property type="evidence" value="ECO:0007669"/>
    <property type="project" value="InterPro"/>
</dbReference>
<feature type="transmembrane region" description="Helical" evidence="7">
    <location>
        <begin position="22"/>
        <end position="46"/>
    </location>
</feature>
<evidence type="ECO:0000256" key="5">
    <source>
        <dbReference type="ARBA" id="ARBA00022989"/>
    </source>
</evidence>
<dbReference type="InterPro" id="IPR005829">
    <property type="entry name" value="Sugar_transporter_CS"/>
</dbReference>
<evidence type="ECO:0000259" key="8">
    <source>
        <dbReference type="PROSITE" id="PS50850"/>
    </source>
</evidence>
<comment type="caution">
    <text evidence="9">The sequence shown here is derived from an EMBL/GenBank/DDBJ whole genome shotgun (WGS) entry which is preliminary data.</text>
</comment>
<keyword evidence="4 7" id="KW-0812">Transmembrane</keyword>
<dbReference type="InterPro" id="IPR036259">
    <property type="entry name" value="MFS_trans_sf"/>
</dbReference>
<dbReference type="PROSITE" id="PS50850">
    <property type="entry name" value="MFS"/>
    <property type="match status" value="1"/>
</dbReference>
<dbReference type="Gene3D" id="1.20.1250.20">
    <property type="entry name" value="MFS general substrate transporter like domains"/>
    <property type="match status" value="1"/>
</dbReference>
<dbReference type="EMBL" id="LAZR01055438">
    <property type="protein sequence ID" value="KKK76366.1"/>
    <property type="molecule type" value="Genomic_DNA"/>
</dbReference>
<name>A0A0F9AVX3_9ZZZZ</name>
<dbReference type="AlphaFoldDB" id="A0A0F9AVX3"/>
<keyword evidence="5 7" id="KW-1133">Transmembrane helix</keyword>
<comment type="subcellular location">
    <subcellularLocation>
        <location evidence="1">Membrane</location>
        <topology evidence="1">Multi-pass membrane protein</topology>
    </subcellularLocation>
</comment>
<gene>
    <name evidence="9" type="ORF">LCGC14_2864400</name>
</gene>
<proteinExistence type="inferred from homology"/>
<keyword evidence="3" id="KW-0813">Transport</keyword>
<accession>A0A0F9AVX3</accession>
<dbReference type="SUPFAM" id="SSF103473">
    <property type="entry name" value="MFS general substrate transporter"/>
    <property type="match status" value="1"/>
</dbReference>
<feature type="non-terminal residue" evidence="9">
    <location>
        <position position="132"/>
    </location>
</feature>
<keyword evidence="6 7" id="KW-0472">Membrane</keyword>
<dbReference type="PRINTS" id="PR00171">
    <property type="entry name" value="SUGRTRNSPORT"/>
</dbReference>
<organism evidence="9">
    <name type="scientific">marine sediment metagenome</name>
    <dbReference type="NCBI Taxonomy" id="412755"/>
    <lineage>
        <taxon>unclassified sequences</taxon>
        <taxon>metagenomes</taxon>
        <taxon>ecological metagenomes</taxon>
    </lineage>
</organism>
<dbReference type="PROSITE" id="PS00216">
    <property type="entry name" value="SUGAR_TRANSPORT_1"/>
    <property type="match status" value="1"/>
</dbReference>
<evidence type="ECO:0000256" key="6">
    <source>
        <dbReference type="ARBA" id="ARBA00023136"/>
    </source>
</evidence>
<dbReference type="InterPro" id="IPR020846">
    <property type="entry name" value="MFS_dom"/>
</dbReference>
<evidence type="ECO:0000256" key="4">
    <source>
        <dbReference type="ARBA" id="ARBA00022692"/>
    </source>
</evidence>
<dbReference type="PANTHER" id="PTHR48023:SF4">
    <property type="entry name" value="D-XYLOSE-PROTON SYMPORTER-LIKE 2"/>
    <property type="match status" value="1"/>
</dbReference>
<dbReference type="GO" id="GO:0016020">
    <property type="term" value="C:membrane"/>
    <property type="evidence" value="ECO:0007669"/>
    <property type="project" value="UniProtKB-SubCell"/>
</dbReference>
<comment type="similarity">
    <text evidence="2">Belongs to the major facilitator superfamily. Sugar transporter (TC 2.A.1.1) family.</text>
</comment>
<evidence type="ECO:0000256" key="2">
    <source>
        <dbReference type="ARBA" id="ARBA00010992"/>
    </source>
</evidence>
<evidence type="ECO:0000256" key="1">
    <source>
        <dbReference type="ARBA" id="ARBA00004141"/>
    </source>
</evidence>
<evidence type="ECO:0000313" key="9">
    <source>
        <dbReference type="EMBL" id="KKK76366.1"/>
    </source>
</evidence>
<protein>
    <recommendedName>
        <fullName evidence="8">Major facilitator superfamily (MFS) profile domain-containing protein</fullName>
    </recommendedName>
</protein>
<evidence type="ECO:0000256" key="7">
    <source>
        <dbReference type="SAM" id="Phobius"/>
    </source>
</evidence>
<feature type="domain" description="Major facilitator superfamily (MFS) profile" evidence="8">
    <location>
        <begin position="28"/>
        <end position="132"/>
    </location>
</feature>